<reference evidence="1" key="1">
    <citation type="submission" date="2021-02" db="EMBL/GenBank/DDBJ databases">
        <title>Infant gut strain persistence is associated with maternal origin, phylogeny, and functional potential including surface adhesion and iron acquisition.</title>
        <authorList>
            <person name="Lou Y.C."/>
        </authorList>
    </citation>
    <scope>NUCLEOTIDE SEQUENCE</scope>
    <source>
        <strain evidence="1">L3_060_052G1_dasL3_060_052G1_concoct_1</strain>
    </source>
</reference>
<dbReference type="AlphaFoldDB" id="A0A943SS31"/>
<evidence type="ECO:0000313" key="2">
    <source>
        <dbReference type="Proteomes" id="UP000748991"/>
    </source>
</evidence>
<accession>A0A943SS31</accession>
<dbReference type="RefSeq" id="WP_278638590.1">
    <property type="nucleotide sequence ID" value="NZ_JAGZZP010000023.1"/>
</dbReference>
<name>A0A943SS31_9FIRM</name>
<dbReference type="Proteomes" id="UP000748991">
    <property type="component" value="Unassembled WGS sequence"/>
</dbReference>
<comment type="caution">
    <text evidence="1">The sequence shown here is derived from an EMBL/GenBank/DDBJ whole genome shotgun (WGS) entry which is preliminary data.</text>
</comment>
<sequence>MLTKKLTVGEILKKENIKIVENSHYVLTYGEIDLDSVDLEFDYGNYKVKKLQSKLSNIKIDFSVYKNDKLVLDCVSDSKVRKYIEKIVKAYKGYRY</sequence>
<gene>
    <name evidence="1" type="ORF">KH327_08405</name>
</gene>
<proteinExistence type="predicted"/>
<dbReference type="EMBL" id="JAGZZP010000023">
    <property type="protein sequence ID" value="MBS6535837.1"/>
    <property type="molecule type" value="Genomic_DNA"/>
</dbReference>
<organism evidence="1 2">
    <name type="scientific">Peptoniphilus harei</name>
    <dbReference type="NCBI Taxonomy" id="54005"/>
    <lineage>
        <taxon>Bacteria</taxon>
        <taxon>Bacillati</taxon>
        <taxon>Bacillota</taxon>
        <taxon>Tissierellia</taxon>
        <taxon>Tissierellales</taxon>
        <taxon>Peptoniphilaceae</taxon>
        <taxon>Peptoniphilus</taxon>
    </lineage>
</organism>
<evidence type="ECO:0000313" key="1">
    <source>
        <dbReference type="EMBL" id="MBS6535837.1"/>
    </source>
</evidence>
<protein>
    <submittedName>
        <fullName evidence="1">Uncharacterized protein</fullName>
    </submittedName>
</protein>